<dbReference type="GO" id="GO:0005634">
    <property type="term" value="C:nucleus"/>
    <property type="evidence" value="ECO:0007669"/>
    <property type="project" value="UniProtKB-SubCell"/>
</dbReference>
<comment type="subcellular location">
    <subcellularLocation>
        <location evidence="1">Nucleus</location>
    </subcellularLocation>
</comment>
<evidence type="ECO:0000256" key="5">
    <source>
        <dbReference type="ARBA" id="ARBA00022679"/>
    </source>
</evidence>
<dbReference type="GO" id="GO:0006397">
    <property type="term" value="P:mRNA processing"/>
    <property type="evidence" value="ECO:0007669"/>
    <property type="project" value="UniProtKB-KW"/>
</dbReference>
<dbReference type="Gene3D" id="1.10.1410.10">
    <property type="match status" value="1"/>
</dbReference>
<feature type="region of interest" description="Disordered" evidence="9">
    <location>
        <begin position="1099"/>
        <end position="1140"/>
    </location>
</feature>
<dbReference type="Gene3D" id="3.60.10.10">
    <property type="entry name" value="Endonuclease/exonuclease/phosphatase"/>
    <property type="match status" value="1"/>
</dbReference>
<evidence type="ECO:0000259" key="10">
    <source>
        <dbReference type="Pfam" id="PF01909"/>
    </source>
</evidence>
<dbReference type="OrthoDB" id="10263155at2759"/>
<dbReference type="AlphaFoldDB" id="A0A420YD26"/>
<keyword evidence="7" id="KW-0067">ATP-binding</keyword>
<evidence type="ECO:0000256" key="6">
    <source>
        <dbReference type="ARBA" id="ARBA00022741"/>
    </source>
</evidence>
<evidence type="ECO:0000256" key="3">
    <source>
        <dbReference type="ARBA" id="ARBA00012388"/>
    </source>
</evidence>
<evidence type="ECO:0000313" key="15">
    <source>
        <dbReference type="Proteomes" id="UP000275385"/>
    </source>
</evidence>
<evidence type="ECO:0000313" key="14">
    <source>
        <dbReference type="EMBL" id="RKU45809.1"/>
    </source>
</evidence>
<feature type="domain" description="Poly(A) polymerase central" evidence="13">
    <location>
        <begin position="805"/>
        <end position="946"/>
    </location>
</feature>
<feature type="compositionally biased region" description="Acidic residues" evidence="9">
    <location>
        <begin position="1102"/>
        <end position="1125"/>
    </location>
</feature>
<feature type="domain" description="Polymerase nucleotidyl transferase" evidence="10">
    <location>
        <begin position="678"/>
        <end position="715"/>
    </location>
</feature>
<dbReference type="InterPro" id="IPR005135">
    <property type="entry name" value="Endo/exonuclease/phosphatase"/>
</dbReference>
<evidence type="ECO:0000259" key="12">
    <source>
        <dbReference type="Pfam" id="PF04457"/>
    </source>
</evidence>
<dbReference type="GO" id="GO:0005524">
    <property type="term" value="F:ATP binding"/>
    <property type="evidence" value="ECO:0007669"/>
    <property type="project" value="UniProtKB-KW"/>
</dbReference>
<dbReference type="InterPro" id="IPR007012">
    <property type="entry name" value="PolA_pol_cen_dom"/>
</dbReference>
<dbReference type="Gene3D" id="3.30.460.10">
    <property type="entry name" value="Beta Polymerase, domain 2"/>
    <property type="match status" value="1"/>
</dbReference>
<sequence length="1237" mass="139092">MAALASPPEPFFASEPLPLDSHDTALCILLKWRSEPPIERLRSLYDKAYGKWPPHINLLYPFVSTEALPSACYRIQTALEQRAAAGKANIRLALDAVGVFPHKHDNTIYRYASDHEQVLQLKDLRKTVLEAIGQPDSEFTMHLTVAQSEDINSDIHHFLEQKVRLLPVIDWEVETLHILQRRKRSLPGRPVGQMTLTGSLHLCDYLLPQNATPQKILENKEQVSRYTNVPKTADNPPSEGVPRGSPSYYFDDELMLWQPLSTRRVSERQDMPAHLAVSSYNVLAEFTWPPSPARYPLLIKNILSKQAAADILILQEVTDDFLSYLLRDDQIRDMYPYVSHGPPEQPDVEPLPNFLNLVILSKWAFHWETVSFSRKHKGALVGRFPDFGKETAAGSHDSTQFLPLIVAALHLNHGLTDGTVTAKKTDIKRILDFLSEDGNRQNPCILAGDFNISTSSYTIAAAVEKGALSSQSANHLAGLETSFSEAKFVDCWTASRLELGYSSDSTVDGTDNGPVEGEEGATYNPLKNDVAASIVGSGYNMRPQRYDRIYVRGAGSLSVAQFNRFGHLKERSGDKDDSEPSYASDHWGVRSLLAVDRVEQEKTSDEIASMITPVTLRPLSGGSLFDPNSNSVKDCLTGLGVIPSDAEAKRRKGVLSLLRNVILDTDANTGSYRGSRPPVLVVPVGSYGLGVWTPDSDIDCLCIGPFSSRTFFALATQRLRKAAGQGVKILRRVKANTGTMLELEISGIKLDLQYCPATYISENWPQVLSLPATDPVWSLSVQSLSKLKSIRDLDYLRRTIPDLTSFRLVHRYIKTWAKSSGIYSAKFGYLSGFQITILLATVHKQLTREHGSVSVPDLLTTFFVHYSNFDWQNKLAFDPFFHRQRLNYSRTSREPLAILGYAPPNLNTSQAASQPSVRTIATEFRQAADRLSSANSSAITWSDLLTSDRTSTAFLRQYKSYVKIDLHYWGTSLTKGAQFVGWLESRCVMLLVDIERRLTGVLHSRIWPARFVEKEAAEGSDQGNYQGYYLIGLESLVTDRDKLKDALGALRTVLRRFEEQIRGDEKYFDGKTCWMSAGIIEKAGIEKLHLVLDRREWGEYNPAEEEEDDDQDEEESLLSDDIPDDAYERKRKGRKPTTAETAIVPKREPGKRFRTAADVMNRLRWDPELDSADFVVGYEDRFLGAQEKALEAWKSEQTDEEFIPQHRILYFKRKSDGSVVWERRTRKDDIFGSGIEG</sequence>
<evidence type="ECO:0000256" key="7">
    <source>
        <dbReference type="ARBA" id="ARBA00022840"/>
    </source>
</evidence>
<dbReference type="Gene3D" id="3.90.1140.10">
    <property type="entry name" value="Cyclic phosphodiesterase"/>
    <property type="match status" value="1"/>
</dbReference>
<feature type="domain" description="Endonuclease/exonuclease/phosphatase" evidence="11">
    <location>
        <begin position="279"/>
        <end position="586"/>
    </location>
</feature>
<dbReference type="Pfam" id="PF01909">
    <property type="entry name" value="NTP_transf_2"/>
    <property type="match status" value="1"/>
</dbReference>
<protein>
    <recommendedName>
        <fullName evidence="3">polynucleotide adenylyltransferase</fullName>
        <ecNumber evidence="3">2.7.7.19</ecNumber>
    </recommendedName>
</protein>
<evidence type="ECO:0000259" key="13">
    <source>
        <dbReference type="Pfam" id="PF04928"/>
    </source>
</evidence>
<dbReference type="SUPFAM" id="SSF81301">
    <property type="entry name" value="Nucleotidyltransferase"/>
    <property type="match status" value="1"/>
</dbReference>
<dbReference type="InterPro" id="IPR011068">
    <property type="entry name" value="NuclTrfase_I-like_C"/>
</dbReference>
<evidence type="ECO:0000256" key="8">
    <source>
        <dbReference type="ARBA" id="ARBA00023242"/>
    </source>
</evidence>
<dbReference type="EMBL" id="QVQW01000018">
    <property type="protein sequence ID" value="RKU45809.1"/>
    <property type="molecule type" value="Genomic_DNA"/>
</dbReference>
<dbReference type="InterPro" id="IPR043519">
    <property type="entry name" value="NT_sf"/>
</dbReference>
<evidence type="ECO:0000256" key="1">
    <source>
        <dbReference type="ARBA" id="ARBA00004123"/>
    </source>
</evidence>
<evidence type="ECO:0000256" key="2">
    <source>
        <dbReference type="ARBA" id="ARBA00010912"/>
    </source>
</evidence>
<dbReference type="InterPro" id="IPR002934">
    <property type="entry name" value="Polymerase_NTP_transf_dom"/>
</dbReference>
<dbReference type="GO" id="GO:0031123">
    <property type="term" value="P:RNA 3'-end processing"/>
    <property type="evidence" value="ECO:0007669"/>
    <property type="project" value="InterPro"/>
</dbReference>
<dbReference type="SUPFAM" id="SSF81631">
    <property type="entry name" value="PAP/OAS1 substrate-binding domain"/>
    <property type="match status" value="1"/>
</dbReference>
<dbReference type="SUPFAM" id="SSF56219">
    <property type="entry name" value="DNase I-like"/>
    <property type="match status" value="1"/>
</dbReference>
<dbReference type="SUPFAM" id="SSF55144">
    <property type="entry name" value="LigT-like"/>
    <property type="match status" value="1"/>
</dbReference>
<evidence type="ECO:0000259" key="11">
    <source>
        <dbReference type="Pfam" id="PF03372"/>
    </source>
</evidence>
<dbReference type="EC" id="2.7.7.19" evidence="3"/>
<keyword evidence="15" id="KW-1185">Reference proteome</keyword>
<comment type="caution">
    <text evidence="14">The sequence shown here is derived from an EMBL/GenBank/DDBJ whole genome shotgun (WGS) entry which is preliminary data.</text>
</comment>
<comment type="similarity">
    <text evidence="2">Belongs to the poly(A) polymerase family.</text>
</comment>
<gene>
    <name evidence="14" type="ORF">DL546_005705</name>
</gene>
<dbReference type="PANTHER" id="PTHR10682:SF23">
    <property type="entry name" value="POLYNUCLEOTIDE ADENYLYLTRANSFERASE"/>
    <property type="match status" value="1"/>
</dbReference>
<dbReference type="GO" id="GO:0003723">
    <property type="term" value="F:RNA binding"/>
    <property type="evidence" value="ECO:0007669"/>
    <property type="project" value="InterPro"/>
</dbReference>
<evidence type="ECO:0000256" key="9">
    <source>
        <dbReference type="SAM" id="MobiDB-lite"/>
    </source>
</evidence>
<dbReference type="Pfam" id="PF13563">
    <property type="entry name" value="2_5_RNA_ligase2"/>
    <property type="match status" value="1"/>
</dbReference>
<organism evidence="14 15">
    <name type="scientific">Coniochaeta pulveracea</name>
    <dbReference type="NCBI Taxonomy" id="177199"/>
    <lineage>
        <taxon>Eukaryota</taxon>
        <taxon>Fungi</taxon>
        <taxon>Dikarya</taxon>
        <taxon>Ascomycota</taxon>
        <taxon>Pezizomycotina</taxon>
        <taxon>Sordariomycetes</taxon>
        <taxon>Sordariomycetidae</taxon>
        <taxon>Coniochaetales</taxon>
        <taxon>Coniochaetaceae</taxon>
        <taxon>Coniochaeta</taxon>
    </lineage>
</organism>
<evidence type="ECO:0000256" key="4">
    <source>
        <dbReference type="ARBA" id="ARBA00022664"/>
    </source>
</evidence>
<dbReference type="Proteomes" id="UP000275385">
    <property type="component" value="Unassembled WGS sequence"/>
</dbReference>
<dbReference type="GO" id="GO:1990817">
    <property type="term" value="F:poly(A) RNA polymerase activity"/>
    <property type="evidence" value="ECO:0007669"/>
    <property type="project" value="UniProtKB-EC"/>
</dbReference>
<dbReference type="Pfam" id="PF03372">
    <property type="entry name" value="Exo_endo_phos"/>
    <property type="match status" value="1"/>
</dbReference>
<reference evidence="14 15" key="1">
    <citation type="submission" date="2018-08" db="EMBL/GenBank/DDBJ databases">
        <title>Draft genome of the lignicolous fungus Coniochaeta pulveracea.</title>
        <authorList>
            <person name="Borstlap C.J."/>
            <person name="De Witt R.N."/>
            <person name="Botha A."/>
            <person name="Volschenk H."/>
        </authorList>
    </citation>
    <scope>NUCLEOTIDE SEQUENCE [LARGE SCALE GENOMIC DNA]</scope>
    <source>
        <strain evidence="14 15">CAB683</strain>
    </source>
</reference>
<keyword evidence="6" id="KW-0547">Nucleotide-binding</keyword>
<dbReference type="InterPro" id="IPR040459">
    <property type="entry name" value="MJ1316"/>
</dbReference>
<accession>A0A420YD26</accession>
<dbReference type="STRING" id="177199.A0A420YD26"/>
<feature type="domain" description="MJ1316 RNA cyclic group end recognition" evidence="12">
    <location>
        <begin position="1153"/>
        <end position="1223"/>
    </location>
</feature>
<keyword evidence="5" id="KW-0808">Transferase</keyword>
<dbReference type="SUPFAM" id="SSF55003">
    <property type="entry name" value="PAP/Archaeal CCA-adding enzyme, C-terminal domain"/>
    <property type="match status" value="1"/>
</dbReference>
<proteinExistence type="inferred from homology"/>
<dbReference type="Pfam" id="PF04457">
    <property type="entry name" value="MJ1316"/>
    <property type="match status" value="1"/>
</dbReference>
<dbReference type="InterPro" id="IPR009097">
    <property type="entry name" value="Cyclic_Pdiesterase"/>
</dbReference>
<dbReference type="InterPro" id="IPR036691">
    <property type="entry name" value="Endo/exonu/phosph_ase_sf"/>
</dbReference>
<keyword evidence="8" id="KW-0539">Nucleus</keyword>
<dbReference type="Pfam" id="PF04928">
    <property type="entry name" value="PAP_central"/>
    <property type="match status" value="1"/>
</dbReference>
<keyword evidence="4" id="KW-0507">mRNA processing</keyword>
<dbReference type="PANTHER" id="PTHR10682">
    <property type="entry name" value="POLY A POLYMERASE"/>
    <property type="match status" value="1"/>
</dbReference>
<name>A0A420YD26_9PEZI</name>